<gene>
    <name evidence="1" type="ORF">BWK59_02220</name>
</gene>
<evidence type="ECO:0000313" key="2">
    <source>
        <dbReference type="Proteomes" id="UP000197768"/>
    </source>
</evidence>
<proteinExistence type="predicted"/>
<evidence type="ECO:0000313" key="1">
    <source>
        <dbReference type="EMBL" id="OWP85007.1"/>
    </source>
</evidence>
<sequence>MPKNIENKIKVYFKNNKVLSRDQLVRELKKDFPSWSSNTINTYLYRLKKNDVINNVTRGVYTLENGMVFHPRVDTKLKKIASRITKNYPFVDYCVWNTSWLNDLMLHQPFKKFIVVEVEKSAVEQVFTNLSFEFKNVYLNPDSLFFDRYINSMDDAIIVKNLNSESPTVKASNVVVPMLEKMLVDMLIDENLFSAQQGELDYIFKSAYKKFTINESKMKRYASRRNREVELQKRINTTLAK</sequence>
<reference evidence="1 2" key="1">
    <citation type="journal article" date="2017" name="Infect. Genet. Evol.">
        <title>Comparative genome analysis of fish pathogen Flavobacterium columnare reveals extensive sequence diversity within the species.</title>
        <authorList>
            <person name="Kayansamruaj P."/>
            <person name="Dong H.T."/>
            <person name="Hirono I."/>
            <person name="Kondo H."/>
            <person name="Senapin S."/>
            <person name="Rodkhum C."/>
        </authorList>
    </citation>
    <scope>NUCLEOTIDE SEQUENCE [LARGE SCALE GENOMIC DNA]</scope>
    <source>
        <strain evidence="1 2">1215</strain>
    </source>
</reference>
<dbReference type="AlphaFoldDB" id="A0A246GKY9"/>
<organism evidence="1 2">
    <name type="scientific">Flavobacterium davisii</name>
    <dbReference type="NCBI Taxonomy" id="2906077"/>
    <lineage>
        <taxon>Bacteria</taxon>
        <taxon>Pseudomonadati</taxon>
        <taxon>Bacteroidota</taxon>
        <taxon>Flavobacteriia</taxon>
        <taxon>Flavobacteriales</taxon>
        <taxon>Flavobacteriaceae</taxon>
        <taxon>Flavobacterium</taxon>
    </lineage>
</organism>
<dbReference type="Pfam" id="PF20217">
    <property type="entry name" value="DUF6577"/>
    <property type="match status" value="1"/>
</dbReference>
<dbReference type="InterPro" id="IPR046484">
    <property type="entry name" value="DUF6577"/>
</dbReference>
<dbReference type="EMBL" id="MTCZ01000010">
    <property type="protein sequence ID" value="OWP85007.1"/>
    <property type="molecule type" value="Genomic_DNA"/>
</dbReference>
<accession>A0A246GKY9</accession>
<protein>
    <submittedName>
        <fullName evidence="1">Uncharacterized protein</fullName>
    </submittedName>
</protein>
<name>A0A246GKY9_9FLAO</name>
<dbReference type="Proteomes" id="UP000197768">
    <property type="component" value="Unassembled WGS sequence"/>
</dbReference>
<dbReference type="RefSeq" id="WP_088390626.1">
    <property type="nucleotide sequence ID" value="NZ_MTCZ01000010.1"/>
</dbReference>
<comment type="caution">
    <text evidence="1">The sequence shown here is derived from an EMBL/GenBank/DDBJ whole genome shotgun (WGS) entry which is preliminary data.</text>
</comment>